<organism evidence="9 10">
    <name type="scientific">Acanthocheilonema viteae</name>
    <name type="common">Filarial nematode worm</name>
    <name type="synonym">Dipetalonema viteae</name>
    <dbReference type="NCBI Taxonomy" id="6277"/>
    <lineage>
        <taxon>Eukaryota</taxon>
        <taxon>Metazoa</taxon>
        <taxon>Ecdysozoa</taxon>
        <taxon>Nematoda</taxon>
        <taxon>Chromadorea</taxon>
        <taxon>Rhabditida</taxon>
        <taxon>Spirurina</taxon>
        <taxon>Spiruromorpha</taxon>
        <taxon>Filarioidea</taxon>
        <taxon>Onchocercidae</taxon>
        <taxon>Acanthocheilonema</taxon>
    </lineage>
</organism>
<dbReference type="STRING" id="6277.A0A498SRP7"/>
<keyword evidence="3 8" id="KW-0812">Transmembrane</keyword>
<sequence>MKEKEKEDKKVENEGRRHKESNGDEREMQQQISTSETKEEKRANAKEKIISNVTVGANNAAVNVSTGSSHDSHVEDEHNQRKVDRFIKSITKFIYHDGSVCNRTISAWIVTISYLLCIYISLALLVTGAIYIMLHSTRDAPVYYGETTFIGGVPGIGFEPRKRSMKREQNVFKWNTDDPTSYAFYVQRLRRILYEYARMEIMPSKFKMDCKRTILPQLGGKPVKHFCKTDVTNADENYGYGGCALIRKVFCFQLY</sequence>
<comment type="similarity">
    <text evidence="2">Belongs to the X(+)/potassium ATPases subunit beta family.</text>
</comment>
<dbReference type="PANTHER" id="PTHR11523:SF28">
    <property type="entry name" value="NA_K-ATPASE BETA SUBUNIT ISOFORM 4-RELATED"/>
    <property type="match status" value="1"/>
</dbReference>
<dbReference type="AlphaFoldDB" id="A0A498SRP7"/>
<name>A0A498SRP7_ACAVI</name>
<evidence type="ECO:0000256" key="1">
    <source>
        <dbReference type="ARBA" id="ARBA00004606"/>
    </source>
</evidence>
<keyword evidence="4" id="KW-0735">Signal-anchor</keyword>
<reference evidence="9 10" key="1">
    <citation type="submission" date="2018-08" db="EMBL/GenBank/DDBJ databases">
        <authorList>
            <person name="Laetsch R D."/>
            <person name="Stevens L."/>
            <person name="Kumar S."/>
            <person name="Blaxter L. M."/>
        </authorList>
    </citation>
    <scope>NUCLEOTIDE SEQUENCE [LARGE SCALE GENOMIC DNA]</scope>
</reference>
<evidence type="ECO:0000256" key="2">
    <source>
        <dbReference type="ARBA" id="ARBA00005876"/>
    </source>
</evidence>
<dbReference type="Gene3D" id="2.60.40.1660">
    <property type="entry name" value="Na, k-atpase alpha subunit"/>
    <property type="match status" value="1"/>
</dbReference>
<evidence type="ECO:0000313" key="9">
    <source>
        <dbReference type="EMBL" id="VBB31858.1"/>
    </source>
</evidence>
<dbReference type="Pfam" id="PF00287">
    <property type="entry name" value="Na_K-ATPase"/>
    <property type="match status" value="1"/>
</dbReference>
<keyword evidence="6 8" id="KW-0472">Membrane</keyword>
<evidence type="ECO:0000256" key="5">
    <source>
        <dbReference type="ARBA" id="ARBA00022989"/>
    </source>
</evidence>
<dbReference type="InterPro" id="IPR000402">
    <property type="entry name" value="Na/K_ATPase_sub_beta"/>
</dbReference>
<dbReference type="GO" id="GO:0005890">
    <property type="term" value="C:sodium:potassium-exchanging ATPase complex"/>
    <property type="evidence" value="ECO:0007669"/>
    <property type="project" value="InterPro"/>
</dbReference>
<dbReference type="GO" id="GO:1990573">
    <property type="term" value="P:potassium ion import across plasma membrane"/>
    <property type="evidence" value="ECO:0007669"/>
    <property type="project" value="TreeGrafter"/>
</dbReference>
<dbReference type="GO" id="GO:0001671">
    <property type="term" value="F:ATPase activator activity"/>
    <property type="evidence" value="ECO:0007669"/>
    <property type="project" value="TreeGrafter"/>
</dbReference>
<comment type="subcellular location">
    <subcellularLocation>
        <location evidence="1">Membrane</location>
        <topology evidence="1">Single-pass type II membrane protein</topology>
    </subcellularLocation>
</comment>
<dbReference type="GO" id="GO:0036376">
    <property type="term" value="P:sodium ion export across plasma membrane"/>
    <property type="evidence" value="ECO:0007669"/>
    <property type="project" value="TreeGrafter"/>
</dbReference>
<feature type="region of interest" description="Disordered" evidence="7">
    <location>
        <begin position="1"/>
        <end position="44"/>
    </location>
</feature>
<dbReference type="GO" id="GO:0006883">
    <property type="term" value="P:intracellular sodium ion homeostasis"/>
    <property type="evidence" value="ECO:0007669"/>
    <property type="project" value="TreeGrafter"/>
</dbReference>
<protein>
    <submittedName>
        <fullName evidence="9">Uncharacterized protein</fullName>
    </submittedName>
</protein>
<keyword evidence="10" id="KW-1185">Reference proteome</keyword>
<keyword evidence="5 8" id="KW-1133">Transmembrane helix</keyword>
<feature type="transmembrane region" description="Helical" evidence="8">
    <location>
        <begin position="112"/>
        <end position="134"/>
    </location>
</feature>
<proteinExistence type="inferred from homology"/>
<dbReference type="PANTHER" id="PTHR11523">
    <property type="entry name" value="SODIUM/POTASSIUM-DEPENDENT ATPASE BETA SUBUNIT"/>
    <property type="match status" value="1"/>
</dbReference>
<feature type="compositionally biased region" description="Basic and acidic residues" evidence="7">
    <location>
        <begin position="1"/>
        <end position="28"/>
    </location>
</feature>
<evidence type="ECO:0000256" key="6">
    <source>
        <dbReference type="ARBA" id="ARBA00023136"/>
    </source>
</evidence>
<accession>A0A498SRP7</accession>
<dbReference type="OrthoDB" id="5818180at2759"/>
<dbReference type="GO" id="GO:0030007">
    <property type="term" value="P:intracellular potassium ion homeostasis"/>
    <property type="evidence" value="ECO:0007669"/>
    <property type="project" value="TreeGrafter"/>
</dbReference>
<evidence type="ECO:0000256" key="8">
    <source>
        <dbReference type="SAM" id="Phobius"/>
    </source>
</evidence>
<evidence type="ECO:0000256" key="3">
    <source>
        <dbReference type="ARBA" id="ARBA00022692"/>
    </source>
</evidence>
<evidence type="ECO:0000256" key="7">
    <source>
        <dbReference type="SAM" id="MobiDB-lite"/>
    </source>
</evidence>
<dbReference type="InterPro" id="IPR038702">
    <property type="entry name" value="Na/K_ATPase_sub_beta_sf"/>
</dbReference>
<gene>
    <name evidence="9" type="ORF">NAV_LOCUS6649</name>
</gene>
<dbReference type="Proteomes" id="UP000276991">
    <property type="component" value="Unassembled WGS sequence"/>
</dbReference>
<evidence type="ECO:0000256" key="4">
    <source>
        <dbReference type="ARBA" id="ARBA00022968"/>
    </source>
</evidence>
<dbReference type="EMBL" id="UPTC01001424">
    <property type="protein sequence ID" value="VBB31858.1"/>
    <property type="molecule type" value="Genomic_DNA"/>
</dbReference>
<evidence type="ECO:0000313" key="10">
    <source>
        <dbReference type="Proteomes" id="UP000276991"/>
    </source>
</evidence>